<accession>A0A1D2J9P4</accession>
<keyword evidence="5" id="KW-0863">Zinc-finger</keyword>
<evidence type="ECO:0000256" key="3">
    <source>
        <dbReference type="ARBA" id="ARBA00022723"/>
    </source>
</evidence>
<dbReference type="PANTHER" id="PTHR22770:SF47">
    <property type="entry name" value="E3 UBIQUITIN-PROTEIN LIGASE RNF216"/>
    <property type="match status" value="1"/>
</dbReference>
<keyword evidence="2" id="KW-0808">Transferase</keyword>
<dbReference type="GO" id="GO:0008270">
    <property type="term" value="F:zinc ion binding"/>
    <property type="evidence" value="ECO:0007669"/>
    <property type="project" value="UniProtKB-KW"/>
</dbReference>
<dbReference type="SMART" id="SM00647">
    <property type="entry name" value="IBR"/>
    <property type="match status" value="2"/>
</dbReference>
<keyword evidence="3" id="KW-0479">Metal-binding</keyword>
<name>A0A1D2J9P4_PARBR</name>
<organism evidence="10 11">
    <name type="scientific">Paracoccidioides brasiliensis</name>
    <dbReference type="NCBI Taxonomy" id="121759"/>
    <lineage>
        <taxon>Eukaryota</taxon>
        <taxon>Fungi</taxon>
        <taxon>Dikarya</taxon>
        <taxon>Ascomycota</taxon>
        <taxon>Pezizomycotina</taxon>
        <taxon>Eurotiomycetes</taxon>
        <taxon>Eurotiomycetidae</taxon>
        <taxon>Onygenales</taxon>
        <taxon>Ajellomycetaceae</taxon>
        <taxon>Paracoccidioides</taxon>
    </lineage>
</organism>
<dbReference type="VEuPathDB" id="FungiDB:PABG_11234"/>
<evidence type="ECO:0000256" key="5">
    <source>
        <dbReference type="ARBA" id="ARBA00022771"/>
    </source>
</evidence>
<evidence type="ECO:0000313" key="11">
    <source>
        <dbReference type="Proteomes" id="UP000242814"/>
    </source>
</evidence>
<dbReference type="InterPro" id="IPR051628">
    <property type="entry name" value="LUBAC_E3_Ligases"/>
</dbReference>
<dbReference type="InterPro" id="IPR047544">
    <property type="entry name" value="RING-HC_RBR_RNF216"/>
</dbReference>
<dbReference type="CDD" id="cd16630">
    <property type="entry name" value="RING-HC_RBR_RNF216"/>
    <property type="match status" value="1"/>
</dbReference>
<dbReference type="Proteomes" id="UP000242814">
    <property type="component" value="Unassembled WGS sequence"/>
</dbReference>
<evidence type="ECO:0000256" key="6">
    <source>
        <dbReference type="ARBA" id="ARBA00022786"/>
    </source>
</evidence>
<dbReference type="CDD" id="cd20353">
    <property type="entry name" value="Rcat_RBR_RNF216"/>
    <property type="match status" value="1"/>
</dbReference>
<dbReference type="VEuPathDB" id="FungiDB:PADG_11601"/>
<dbReference type="AlphaFoldDB" id="A0A1D2J9P4"/>
<comment type="pathway">
    <text evidence="1">Protein modification; protein ubiquitination.</text>
</comment>
<evidence type="ECO:0000256" key="8">
    <source>
        <dbReference type="SAM" id="MobiDB-lite"/>
    </source>
</evidence>
<keyword evidence="7" id="KW-0862">Zinc</keyword>
<keyword evidence="4" id="KW-0677">Repeat</keyword>
<feature type="region of interest" description="Disordered" evidence="8">
    <location>
        <begin position="1"/>
        <end position="35"/>
    </location>
</feature>
<dbReference type="PROSITE" id="PS51873">
    <property type="entry name" value="TRIAD"/>
    <property type="match status" value="1"/>
</dbReference>
<dbReference type="InterPro" id="IPR047546">
    <property type="entry name" value="Rcat_RBR_RNF216"/>
</dbReference>
<feature type="compositionally biased region" description="Low complexity" evidence="8">
    <location>
        <begin position="751"/>
        <end position="760"/>
    </location>
</feature>
<dbReference type="CDD" id="cd20339">
    <property type="entry name" value="BRcat_RBR_RNF216"/>
    <property type="match status" value="1"/>
</dbReference>
<dbReference type="InterPro" id="IPR044066">
    <property type="entry name" value="TRIAD_supradom"/>
</dbReference>
<sequence length="788" mass="88925">MKRKLPEIIEIEEDTKRAQRLDGGISRPSQPPTPPEDAMYARISAIFPEIRLEHVRQLYMQHKKSGAEVDVDVDIGEALINHIIDAGAYAKGEMAKHVDPGAIVTPSDISPRKGWGKNDESVRDDAYYQKGLQITATLFLGDPFIEICRIVFLEDYPNLILLQPGLPQHLLRVLYMLCFAVTEVIVRCTAHTTPDQAEHSYSMNSPYKPHLLGLLNLNRNQLDQGLPKESVKAPLKPYPPRVTSDLDQTRALGDVKAETTLRRGKELDRLGARNGDALAAEAAALMECQCCYVESPINRMVYCTGDNIHFFCVQCTRSLAKSLIGIMKYDVKCMDTSGCAASFDKQTLRQALGQSLIDKLEELEQLNEIAKADIEGLHGCPFCDFKAICPPIDDYSEFACQNPTCKKVSCRFCEKESHIPMSCKEARDKRLPARAKIEEAMSDALIRTCPNPKCQVKMVKENGCNKMVCVKCGWVMCYACRKKINKDGYGHFNRPPSHCPIHDSVNTHRHFDDVSSAHKKATEEAMKNDPDLKPENLGVEAPMQESYSNTFKSQEFRFLQRLQNQHLGNNDMYGNGPNANNRGGFFPAAHAAPMPLYAHRNPPHPAIQPAPHLLNFAQIQSSVLSRMNPGTQWIFSRQIRNPKWIQTNPQENPPQPNYEGQFTHNNAPRLGQVTQGVAIGQQAPNQPQHQHPLVYQPPFYPFYVKFAPMHRPEFPDADEEPLQHSFHAQWPQTIAQRLQDGMQPQPPNRPPQAQQFPQAPLRNLPCRAATDPYYVPNPLRNYTYNKAE</sequence>
<evidence type="ECO:0000256" key="1">
    <source>
        <dbReference type="ARBA" id="ARBA00004906"/>
    </source>
</evidence>
<dbReference type="InterPro" id="IPR002867">
    <property type="entry name" value="IBR_dom"/>
</dbReference>
<gene>
    <name evidence="10" type="ORF">ACO22_05720</name>
</gene>
<evidence type="ECO:0000313" key="10">
    <source>
        <dbReference type="EMBL" id="ODH21125.1"/>
    </source>
</evidence>
<dbReference type="Gene3D" id="1.20.120.1750">
    <property type="match status" value="1"/>
</dbReference>
<protein>
    <recommendedName>
        <fullName evidence="9">RING-type domain-containing protein</fullName>
    </recommendedName>
</protein>
<evidence type="ECO:0000256" key="4">
    <source>
        <dbReference type="ARBA" id="ARBA00022737"/>
    </source>
</evidence>
<dbReference type="Pfam" id="PF26200">
    <property type="entry name" value="Rcat_RNF216"/>
    <property type="match status" value="1"/>
</dbReference>
<evidence type="ECO:0000259" key="9">
    <source>
        <dbReference type="PROSITE" id="PS51873"/>
    </source>
</evidence>
<feature type="domain" description="RING-type" evidence="9">
    <location>
        <begin position="284"/>
        <end position="503"/>
    </location>
</feature>
<evidence type="ECO:0000256" key="2">
    <source>
        <dbReference type="ARBA" id="ARBA00022679"/>
    </source>
</evidence>
<dbReference type="VEuPathDB" id="FungiDB:PABG_11235"/>
<dbReference type="EMBL" id="LZYO01000267">
    <property type="protein sequence ID" value="ODH21125.1"/>
    <property type="molecule type" value="Genomic_DNA"/>
</dbReference>
<keyword evidence="6" id="KW-0833">Ubl conjugation pathway</keyword>
<reference evidence="10 11" key="1">
    <citation type="submission" date="2016-06" db="EMBL/GenBank/DDBJ databases">
        <authorList>
            <person name="Kjaerup R.B."/>
            <person name="Dalgaard T.S."/>
            <person name="Juul-Madsen H.R."/>
        </authorList>
    </citation>
    <scope>NUCLEOTIDE SEQUENCE [LARGE SCALE GENOMIC DNA]</scope>
    <source>
        <strain evidence="10 11">Pb300</strain>
    </source>
</reference>
<comment type="caution">
    <text evidence="10">The sequence shown here is derived from an EMBL/GenBank/DDBJ whole genome shotgun (WGS) entry which is preliminary data.</text>
</comment>
<dbReference type="GO" id="GO:0016740">
    <property type="term" value="F:transferase activity"/>
    <property type="evidence" value="ECO:0007669"/>
    <property type="project" value="UniProtKB-KW"/>
</dbReference>
<evidence type="ECO:0000256" key="7">
    <source>
        <dbReference type="ARBA" id="ARBA00022833"/>
    </source>
</evidence>
<proteinExistence type="predicted"/>
<dbReference type="SUPFAM" id="SSF57850">
    <property type="entry name" value="RING/U-box"/>
    <property type="match status" value="1"/>
</dbReference>
<feature type="region of interest" description="Disordered" evidence="8">
    <location>
        <begin position="740"/>
        <end position="788"/>
    </location>
</feature>
<dbReference type="InterPro" id="IPR047545">
    <property type="entry name" value="BRcat_RBR_RNF216"/>
</dbReference>
<dbReference type="VEuPathDB" id="FungiDB:PADG_03427"/>
<dbReference type="PANTHER" id="PTHR22770">
    <property type="entry name" value="UBIQUITIN CONJUGATING ENZYME 7 INTERACTING PROTEIN-RELATED"/>
    <property type="match status" value="1"/>
</dbReference>